<reference evidence="3" key="2">
    <citation type="submission" date="2020-05" db="UniProtKB">
        <authorList>
            <consortium name="EnsemblMetazoa"/>
        </authorList>
    </citation>
    <scope>IDENTIFICATION</scope>
    <source>
        <strain evidence="3">wikel</strain>
    </source>
</reference>
<dbReference type="EMBL" id="ABJB010924035">
    <property type="status" value="NOT_ANNOTATED_CDS"/>
    <property type="molecule type" value="Genomic_DNA"/>
</dbReference>
<dbReference type="HOGENOM" id="CLU_2560806_0_0_1"/>
<proteinExistence type="predicted"/>
<dbReference type="VEuPathDB" id="VectorBase:ISCI000046"/>
<keyword evidence="1" id="KW-0503">Monooxygenase</keyword>
<evidence type="ECO:0000313" key="2">
    <source>
        <dbReference type="EMBL" id="EEC01704.1"/>
    </source>
</evidence>
<dbReference type="EMBL" id="ABJB011033097">
    <property type="status" value="NOT_ANNOTATED_CDS"/>
    <property type="molecule type" value="Genomic_DNA"/>
</dbReference>
<dbReference type="GO" id="GO:0016705">
    <property type="term" value="F:oxidoreductase activity, acting on paired donors, with incorporation or reduction of molecular oxygen"/>
    <property type="evidence" value="ECO:0007669"/>
    <property type="project" value="InterPro"/>
</dbReference>
<dbReference type="InterPro" id="IPR036396">
    <property type="entry name" value="Cyt_P450_sf"/>
</dbReference>
<dbReference type="Gene3D" id="1.10.630.10">
    <property type="entry name" value="Cytochrome P450"/>
    <property type="match status" value="1"/>
</dbReference>
<dbReference type="VEuPathDB" id="VectorBase:ISCW000046"/>
<organism>
    <name type="scientific">Ixodes scapularis</name>
    <name type="common">Black-legged tick</name>
    <name type="synonym">Deer tick</name>
    <dbReference type="NCBI Taxonomy" id="6945"/>
    <lineage>
        <taxon>Eukaryota</taxon>
        <taxon>Metazoa</taxon>
        <taxon>Ecdysozoa</taxon>
        <taxon>Arthropoda</taxon>
        <taxon>Chelicerata</taxon>
        <taxon>Arachnida</taxon>
        <taxon>Acari</taxon>
        <taxon>Parasitiformes</taxon>
        <taxon>Ixodida</taxon>
        <taxon>Ixodoidea</taxon>
        <taxon>Ixodidae</taxon>
        <taxon>Ixodinae</taxon>
        <taxon>Ixodes</taxon>
    </lineage>
</organism>
<reference evidence="2 4" key="1">
    <citation type="submission" date="2008-03" db="EMBL/GenBank/DDBJ databases">
        <title>Annotation of Ixodes scapularis.</title>
        <authorList>
            <consortium name="Ixodes scapularis Genome Project Consortium"/>
            <person name="Caler E."/>
            <person name="Hannick L.I."/>
            <person name="Bidwell S."/>
            <person name="Joardar V."/>
            <person name="Thiagarajan M."/>
            <person name="Amedeo P."/>
            <person name="Galinsky K.J."/>
            <person name="Schobel S."/>
            <person name="Inman J."/>
            <person name="Hostetler J."/>
            <person name="Miller J."/>
            <person name="Hammond M."/>
            <person name="Megy K."/>
            <person name="Lawson D."/>
            <person name="Kodira C."/>
            <person name="Sutton G."/>
            <person name="Meyer J."/>
            <person name="Hill C.A."/>
            <person name="Birren B."/>
            <person name="Nene V."/>
            <person name="Collins F."/>
            <person name="Alarcon-Chaidez F."/>
            <person name="Wikel S."/>
            <person name="Strausberg R."/>
        </authorList>
    </citation>
    <scope>NUCLEOTIDE SEQUENCE [LARGE SCALE GENOMIC DNA]</scope>
    <source>
        <strain evidence="4">Wikel</strain>
        <strain evidence="2">Wikel colony</strain>
    </source>
</reference>
<evidence type="ECO:0000313" key="3">
    <source>
        <dbReference type="EnsemblMetazoa" id="ISCW000046-PA"/>
    </source>
</evidence>
<name>B7P532_IXOSC</name>
<dbReference type="PaxDb" id="6945-B7P532"/>
<dbReference type="Proteomes" id="UP000001555">
    <property type="component" value="Unassembled WGS sequence"/>
</dbReference>
<protein>
    <submittedName>
        <fullName evidence="2 3">Uncharacterized protein</fullName>
    </submittedName>
</protein>
<dbReference type="EMBL" id="DS638569">
    <property type="protein sequence ID" value="EEC01704.1"/>
    <property type="molecule type" value="Genomic_DNA"/>
</dbReference>
<evidence type="ECO:0000313" key="4">
    <source>
        <dbReference type="Proteomes" id="UP000001555"/>
    </source>
</evidence>
<keyword evidence="1" id="KW-0560">Oxidoreductase</keyword>
<dbReference type="SUPFAM" id="SSF48264">
    <property type="entry name" value="Cytochrome P450"/>
    <property type="match status" value="1"/>
</dbReference>
<dbReference type="AlphaFoldDB" id="B7P532"/>
<sequence length="82" mass="8714">MKLLMPIMSACADVTVQVIDASAQTGEAVDVTKLSKGLSMDVITKCALAWQYNADHVAKANIPESSVTLVWVSKHRGPLATS</sequence>
<accession>B7P532</accession>
<dbReference type="GO" id="GO:0004497">
    <property type="term" value="F:monooxygenase activity"/>
    <property type="evidence" value="ECO:0007669"/>
    <property type="project" value="UniProtKB-KW"/>
</dbReference>
<dbReference type="EnsemblMetazoa" id="ISCW000046-RA">
    <property type="protein sequence ID" value="ISCW000046-PA"/>
    <property type="gene ID" value="ISCW000046"/>
</dbReference>
<dbReference type="InParanoid" id="B7P532"/>
<gene>
    <name evidence="2" type="ORF">IscW_ISCW000046</name>
</gene>
<keyword evidence="4" id="KW-1185">Reference proteome</keyword>
<dbReference type="GO" id="GO:0020037">
    <property type="term" value="F:heme binding"/>
    <property type="evidence" value="ECO:0007669"/>
    <property type="project" value="InterPro"/>
</dbReference>
<dbReference type="GO" id="GO:0005506">
    <property type="term" value="F:iron ion binding"/>
    <property type="evidence" value="ECO:0007669"/>
    <property type="project" value="InterPro"/>
</dbReference>
<evidence type="ECO:0000256" key="1">
    <source>
        <dbReference type="ARBA" id="ARBA00023033"/>
    </source>
</evidence>